<evidence type="ECO:0000259" key="14">
    <source>
        <dbReference type="Pfam" id="PF23256"/>
    </source>
</evidence>
<dbReference type="InterPro" id="IPR057290">
    <property type="entry name" value="CHX17_C"/>
</dbReference>
<feature type="transmembrane region" description="Helical" evidence="12">
    <location>
        <begin position="63"/>
        <end position="81"/>
    </location>
</feature>
<dbReference type="InterPro" id="IPR038770">
    <property type="entry name" value="Na+/solute_symporter_sf"/>
</dbReference>
<feature type="domain" description="Cation/H(+) antiporter C-terminal" evidence="15">
    <location>
        <begin position="697"/>
        <end position="839"/>
    </location>
</feature>
<protein>
    <recommendedName>
        <fullName evidence="18">Cation/H+ exchanger domain-containing protein</fullName>
    </recommendedName>
</protein>
<feature type="transmembrane region" description="Helical" evidence="12">
    <location>
        <begin position="408"/>
        <end position="429"/>
    </location>
</feature>
<evidence type="ECO:0000256" key="4">
    <source>
        <dbReference type="ARBA" id="ARBA00022448"/>
    </source>
</evidence>
<dbReference type="Pfam" id="PF23256">
    <property type="entry name" value="CHX17_2nd"/>
    <property type="match status" value="1"/>
</dbReference>
<dbReference type="Gene3D" id="3.40.50.620">
    <property type="entry name" value="HUPs"/>
    <property type="match status" value="1"/>
</dbReference>
<dbReference type="AlphaFoldDB" id="A0A9E7H779"/>
<evidence type="ECO:0000256" key="10">
    <source>
        <dbReference type="ARBA" id="ARBA00023136"/>
    </source>
</evidence>
<evidence type="ECO:0000313" key="16">
    <source>
        <dbReference type="EMBL" id="URE28066.1"/>
    </source>
</evidence>
<feature type="domain" description="Cation/H(+) antiporter central" evidence="14">
    <location>
        <begin position="559"/>
        <end position="687"/>
    </location>
</feature>
<evidence type="ECO:0000256" key="6">
    <source>
        <dbReference type="ARBA" id="ARBA00022692"/>
    </source>
</evidence>
<dbReference type="Pfam" id="PF23259">
    <property type="entry name" value="CHX17_C"/>
    <property type="match status" value="1"/>
</dbReference>
<evidence type="ECO:0000259" key="15">
    <source>
        <dbReference type="Pfam" id="PF23259"/>
    </source>
</evidence>
<gene>
    <name evidence="16" type="ORF">MUK42_06535</name>
</gene>
<evidence type="ECO:0000256" key="12">
    <source>
        <dbReference type="SAM" id="Phobius"/>
    </source>
</evidence>
<dbReference type="InterPro" id="IPR006153">
    <property type="entry name" value="Cation/H_exchanger_TM"/>
</dbReference>
<evidence type="ECO:0000256" key="1">
    <source>
        <dbReference type="ARBA" id="ARBA00003198"/>
    </source>
</evidence>
<keyword evidence="17" id="KW-1185">Reference proteome</keyword>
<evidence type="ECO:0000256" key="9">
    <source>
        <dbReference type="ARBA" id="ARBA00023065"/>
    </source>
</evidence>
<keyword evidence="9" id="KW-0406">Ion transport</keyword>
<dbReference type="Gene3D" id="1.20.1530.20">
    <property type="match status" value="1"/>
</dbReference>
<evidence type="ECO:0008006" key="18">
    <source>
        <dbReference type="Google" id="ProtNLM"/>
    </source>
</evidence>
<feature type="transmembrane region" description="Helical" evidence="12">
    <location>
        <begin position="373"/>
        <end position="402"/>
    </location>
</feature>
<comment type="similarity">
    <text evidence="11">Belongs to the monovalent cation:proton antiporter 2 (CPA2) transporter (TC 2.A.37) family. CHX (TC 2.A.37.4) subfamily.</text>
</comment>
<name>A0A9E7H779_9LILI</name>
<evidence type="ECO:0000259" key="13">
    <source>
        <dbReference type="Pfam" id="PF00999"/>
    </source>
</evidence>
<dbReference type="EMBL" id="CP097510">
    <property type="protein sequence ID" value="URE28066.1"/>
    <property type="molecule type" value="Genomic_DNA"/>
</dbReference>
<dbReference type="Pfam" id="PF00999">
    <property type="entry name" value="Na_H_Exchanger"/>
    <property type="match status" value="1"/>
</dbReference>
<evidence type="ECO:0000256" key="3">
    <source>
        <dbReference type="ARBA" id="ARBA00004141"/>
    </source>
</evidence>
<dbReference type="GO" id="GO:0006813">
    <property type="term" value="P:potassium ion transport"/>
    <property type="evidence" value="ECO:0007669"/>
    <property type="project" value="UniProtKB-KW"/>
</dbReference>
<feature type="transmembrane region" description="Helical" evidence="12">
    <location>
        <begin position="123"/>
        <end position="140"/>
    </location>
</feature>
<feature type="domain" description="Cation/H+ exchanger transmembrane" evidence="13">
    <location>
        <begin position="47"/>
        <end position="431"/>
    </location>
</feature>
<dbReference type="PANTHER" id="PTHR32468:SF164">
    <property type="entry name" value="OS05G0485000 PROTEIN"/>
    <property type="match status" value="1"/>
</dbReference>
<comment type="function">
    <text evidence="1">May function as sodium-coupled metabolite transporter across the chloroplast envelope.</text>
</comment>
<keyword evidence="8 12" id="KW-1133">Transmembrane helix</keyword>
<dbReference type="OrthoDB" id="1612738at2759"/>
<feature type="transmembrane region" description="Helical" evidence="12">
    <location>
        <begin position="152"/>
        <end position="170"/>
    </location>
</feature>
<accession>A0A9E7H779</accession>
<comment type="subcellular location">
    <subcellularLocation>
        <location evidence="3">Membrane</location>
        <topology evidence="3">Multi-pass membrane protein</topology>
    </subcellularLocation>
    <subcellularLocation>
        <location evidence="2">Plastid</location>
        <location evidence="2">Chloroplast envelope</location>
    </subcellularLocation>
</comment>
<feature type="transmembrane region" description="Helical" evidence="12">
    <location>
        <begin position="483"/>
        <end position="506"/>
    </location>
</feature>
<dbReference type="InterPro" id="IPR050794">
    <property type="entry name" value="CPA2_transporter"/>
</dbReference>
<dbReference type="GO" id="GO:0009941">
    <property type="term" value="C:chloroplast envelope"/>
    <property type="evidence" value="ECO:0007669"/>
    <property type="project" value="UniProtKB-SubCell"/>
</dbReference>
<evidence type="ECO:0000313" key="17">
    <source>
        <dbReference type="Proteomes" id="UP001055439"/>
    </source>
</evidence>
<feature type="transmembrane region" description="Helical" evidence="12">
    <location>
        <begin position="436"/>
        <end position="455"/>
    </location>
</feature>
<dbReference type="GO" id="GO:0015297">
    <property type="term" value="F:antiporter activity"/>
    <property type="evidence" value="ECO:0007669"/>
    <property type="project" value="InterPro"/>
</dbReference>
<dbReference type="Proteomes" id="UP001055439">
    <property type="component" value="Chromosome 8"/>
</dbReference>
<organism evidence="16 17">
    <name type="scientific">Musa troglodytarum</name>
    <name type="common">fe'i banana</name>
    <dbReference type="NCBI Taxonomy" id="320322"/>
    <lineage>
        <taxon>Eukaryota</taxon>
        <taxon>Viridiplantae</taxon>
        <taxon>Streptophyta</taxon>
        <taxon>Embryophyta</taxon>
        <taxon>Tracheophyta</taxon>
        <taxon>Spermatophyta</taxon>
        <taxon>Magnoliopsida</taxon>
        <taxon>Liliopsida</taxon>
        <taxon>Zingiberales</taxon>
        <taxon>Musaceae</taxon>
        <taxon>Musa</taxon>
    </lineage>
</organism>
<evidence type="ECO:0000256" key="11">
    <source>
        <dbReference type="ARBA" id="ARBA00038341"/>
    </source>
</evidence>
<feature type="transmembrane region" description="Helical" evidence="12">
    <location>
        <begin position="33"/>
        <end position="51"/>
    </location>
</feature>
<keyword evidence="6 12" id="KW-0812">Transmembrane</keyword>
<evidence type="ECO:0000256" key="7">
    <source>
        <dbReference type="ARBA" id="ARBA00022958"/>
    </source>
</evidence>
<keyword evidence="7" id="KW-0630">Potassium</keyword>
<keyword evidence="5" id="KW-0633">Potassium transport</keyword>
<dbReference type="GO" id="GO:1902600">
    <property type="term" value="P:proton transmembrane transport"/>
    <property type="evidence" value="ECO:0007669"/>
    <property type="project" value="InterPro"/>
</dbReference>
<reference evidence="16" key="1">
    <citation type="submission" date="2022-05" db="EMBL/GenBank/DDBJ databases">
        <title>The Musa troglodytarum L. genome provides insights into the mechanism of non-climacteric behaviour and enrichment of carotenoids.</title>
        <authorList>
            <person name="Wang J."/>
        </authorList>
    </citation>
    <scope>NUCLEOTIDE SEQUENCE</scope>
    <source>
        <tissue evidence="16">Leaf</tissue>
    </source>
</reference>
<evidence type="ECO:0000256" key="8">
    <source>
        <dbReference type="ARBA" id="ARBA00022989"/>
    </source>
</evidence>
<dbReference type="GO" id="GO:0012505">
    <property type="term" value="C:endomembrane system"/>
    <property type="evidence" value="ECO:0007669"/>
    <property type="project" value="TreeGrafter"/>
</dbReference>
<dbReference type="InterPro" id="IPR057291">
    <property type="entry name" value="CHX17_2nd"/>
</dbReference>
<dbReference type="InterPro" id="IPR014729">
    <property type="entry name" value="Rossmann-like_a/b/a_fold"/>
</dbReference>
<feature type="transmembrane region" description="Helical" evidence="12">
    <location>
        <begin position="296"/>
        <end position="320"/>
    </location>
</feature>
<keyword evidence="4" id="KW-0813">Transport</keyword>
<evidence type="ECO:0000256" key="5">
    <source>
        <dbReference type="ARBA" id="ARBA00022538"/>
    </source>
</evidence>
<keyword evidence="10 12" id="KW-0472">Membrane</keyword>
<dbReference type="PANTHER" id="PTHR32468">
    <property type="entry name" value="CATION/H + ANTIPORTER"/>
    <property type="match status" value="1"/>
</dbReference>
<proteinExistence type="inferred from homology"/>
<dbReference type="GO" id="GO:0016020">
    <property type="term" value="C:membrane"/>
    <property type="evidence" value="ECO:0007669"/>
    <property type="project" value="UniProtKB-SubCell"/>
</dbReference>
<sequence>MANIYISGDNGCKQPPDVFSNGVFYQDNPVGHVFPLFLLQIVLIVFTSHAIHLVLRPLKQPRVVSYMIGGILLGPTFPYLLTRAFTLFHYTFAFGGAAPKYEDIKAGYLDVVFRDEGVSLLRTAAYLGLDLHFFMICVKTNPRQMLQFGKKAFVIAVSAVVVPLFILSQMKSLFKVQRGVVIEGIGSRLALDYVSMAVSMTTFPVVADILSELRLLNTELGRLTIAASMINDIGTSACLIIRTFVRRCLRMQLSFLEAAQKMTGYVILIVLLVFVFDPWARWIVSRTPKGGRVWEGHILMIMLAACAMGAFSDAFLLSHWEGPVYMGLLMPDGPPLGTALVDRANFVPTELLLPLIFLNAGRWIDFTMINHPTVFVGLVLYMFAGYAAKVLAVMVPAIYWNISVRNAAMLGLMLNFNGLGQIASYMTYADQHSVKAVRVVPITLTLFSLSIVFGHDSPLPQCIHYSSLVSKSMNANVLLLPQAYVAAILSCMTMTVISSTLVAIFYDPLNARHVMGCRTLQHLEPQAEFRLVASLLDEEPVALLLDLVEASRGNEQSPMCVYVLHLTEIMGRATSSLIAHKNKKGSIDTRQMDRLHRVFINYEQLREGMVVVQPFTAISPYKTMHHDICSLVIEKNVHLVIVPFPRKEPGANVEVHQAARSIIPNVLSQAPCSVGILVHHPITGFGQTVPLQYRYHIKILFWGGADDREALSFGARMARHVAVTAVVLRFLPAVDLEMDEDLLQDEDLFNEFKTEHAENERVAVEEVAVSDVEEAVAVIRYMEKDYDLVIVGRRQAWNSLLSEGMDDWSESPELGVVGDILASSEFANSSFSVLVVHQYV</sequence>
<evidence type="ECO:0000256" key="2">
    <source>
        <dbReference type="ARBA" id="ARBA00004119"/>
    </source>
</evidence>
<feature type="transmembrane region" description="Helical" evidence="12">
    <location>
        <begin position="265"/>
        <end position="284"/>
    </location>
</feature>
<dbReference type="GO" id="GO:0006885">
    <property type="term" value="P:regulation of pH"/>
    <property type="evidence" value="ECO:0007669"/>
    <property type="project" value="TreeGrafter"/>
</dbReference>
<feature type="transmembrane region" description="Helical" evidence="12">
    <location>
        <begin position="223"/>
        <end position="245"/>
    </location>
</feature>